<dbReference type="EMBL" id="LXQA010031766">
    <property type="protein sequence ID" value="MCH96202.1"/>
    <property type="molecule type" value="Genomic_DNA"/>
</dbReference>
<keyword evidence="2" id="KW-1185">Reference proteome</keyword>
<dbReference type="PANTHER" id="PTHR48100">
    <property type="entry name" value="BROAD-SPECIFICITY PHOSPHATASE YOR283W-RELATED"/>
    <property type="match status" value="1"/>
</dbReference>
<dbReference type="PANTHER" id="PTHR48100:SF1">
    <property type="entry name" value="HISTIDINE PHOSPHATASE FAMILY PROTEIN-RELATED"/>
    <property type="match status" value="1"/>
</dbReference>
<dbReference type="GO" id="GO:0016791">
    <property type="term" value="F:phosphatase activity"/>
    <property type="evidence" value="ECO:0007669"/>
    <property type="project" value="TreeGrafter"/>
</dbReference>
<dbReference type="InterPro" id="IPR029033">
    <property type="entry name" value="His_PPase_superfam"/>
</dbReference>
<reference evidence="1 2" key="1">
    <citation type="journal article" date="2018" name="Front. Plant Sci.">
        <title>Red Clover (Trifolium pratense) and Zigzag Clover (T. medium) - A Picture of Genomic Similarities and Differences.</title>
        <authorList>
            <person name="Dluhosova J."/>
            <person name="Istvanek J."/>
            <person name="Nedelnik J."/>
            <person name="Repkova J."/>
        </authorList>
    </citation>
    <scope>NUCLEOTIDE SEQUENCE [LARGE SCALE GENOMIC DNA]</scope>
    <source>
        <strain evidence="2">cv. 10/8</strain>
        <tissue evidence="1">Leaf</tissue>
    </source>
</reference>
<dbReference type="Proteomes" id="UP000265520">
    <property type="component" value="Unassembled WGS sequence"/>
</dbReference>
<proteinExistence type="predicted"/>
<accession>A0A392N977</accession>
<comment type="caution">
    <text evidence="1">The sequence shown here is derived from an EMBL/GenBank/DDBJ whole genome shotgun (WGS) entry which is preliminary data.</text>
</comment>
<name>A0A392N977_9FABA</name>
<protein>
    <submittedName>
        <fullName evidence="1">Phosphoglycerate mutase-like protein</fullName>
    </submittedName>
</protein>
<dbReference type="Gene3D" id="3.40.50.1240">
    <property type="entry name" value="Phosphoglycerate mutase-like"/>
    <property type="match status" value="1"/>
</dbReference>
<organism evidence="1 2">
    <name type="scientific">Trifolium medium</name>
    <dbReference type="NCBI Taxonomy" id="97028"/>
    <lineage>
        <taxon>Eukaryota</taxon>
        <taxon>Viridiplantae</taxon>
        <taxon>Streptophyta</taxon>
        <taxon>Embryophyta</taxon>
        <taxon>Tracheophyta</taxon>
        <taxon>Spermatophyta</taxon>
        <taxon>Magnoliopsida</taxon>
        <taxon>eudicotyledons</taxon>
        <taxon>Gunneridae</taxon>
        <taxon>Pentapetalae</taxon>
        <taxon>rosids</taxon>
        <taxon>fabids</taxon>
        <taxon>Fabales</taxon>
        <taxon>Fabaceae</taxon>
        <taxon>Papilionoideae</taxon>
        <taxon>50 kb inversion clade</taxon>
        <taxon>NPAAA clade</taxon>
        <taxon>Hologalegina</taxon>
        <taxon>IRL clade</taxon>
        <taxon>Trifolieae</taxon>
        <taxon>Trifolium</taxon>
    </lineage>
</organism>
<sequence length="100" mass="11375">IWTLPQVKELFTRCTVVKNFTWFVATLALCIGVRHAQGFHNVEGDKNPDSYVSYDLFDASLTPLGWKQVDNLREHVKASGLSKRVQLVVVSPLSRRNVMM</sequence>
<feature type="non-terminal residue" evidence="1">
    <location>
        <position position="1"/>
    </location>
</feature>
<dbReference type="InterPro" id="IPR050275">
    <property type="entry name" value="PGM_Phosphatase"/>
</dbReference>
<dbReference type="GO" id="GO:0005737">
    <property type="term" value="C:cytoplasm"/>
    <property type="evidence" value="ECO:0007669"/>
    <property type="project" value="TreeGrafter"/>
</dbReference>
<evidence type="ECO:0000313" key="1">
    <source>
        <dbReference type="EMBL" id="MCH96202.1"/>
    </source>
</evidence>
<dbReference type="SUPFAM" id="SSF53254">
    <property type="entry name" value="Phosphoglycerate mutase-like"/>
    <property type="match status" value="1"/>
</dbReference>
<dbReference type="AlphaFoldDB" id="A0A392N977"/>
<evidence type="ECO:0000313" key="2">
    <source>
        <dbReference type="Proteomes" id="UP000265520"/>
    </source>
</evidence>